<proteinExistence type="inferred from homology"/>
<comment type="similarity">
    <text evidence="1 4">Belongs to the glycosyl hydrolase 26 family.</text>
</comment>
<dbReference type="SUPFAM" id="SSF51445">
    <property type="entry name" value="(Trans)glycosidases"/>
    <property type="match status" value="1"/>
</dbReference>
<feature type="active site" description="Proton donor" evidence="4">
    <location>
        <position position="117"/>
    </location>
</feature>
<gene>
    <name evidence="6" type="ORF">BCR33DRAFT_497747</name>
</gene>
<keyword evidence="3 4" id="KW-0326">Glycosidase</keyword>
<dbReference type="InterPro" id="IPR000805">
    <property type="entry name" value="Glyco_hydro_26"/>
</dbReference>
<feature type="active site" description="Nucleophile" evidence="4">
    <location>
        <position position="223"/>
    </location>
</feature>
<dbReference type="Proteomes" id="UP000193642">
    <property type="component" value="Unassembled WGS sequence"/>
</dbReference>
<dbReference type="GO" id="GO:0016985">
    <property type="term" value="F:mannan endo-1,4-beta-mannosidase activity"/>
    <property type="evidence" value="ECO:0007669"/>
    <property type="project" value="InterPro"/>
</dbReference>
<protein>
    <submittedName>
        <fullName evidence="6">Glycoside hydrolase</fullName>
    </submittedName>
</protein>
<evidence type="ECO:0000313" key="7">
    <source>
        <dbReference type="Proteomes" id="UP000193642"/>
    </source>
</evidence>
<dbReference type="PANTHER" id="PTHR40079:SF4">
    <property type="entry name" value="GH26 DOMAIN-CONTAINING PROTEIN-RELATED"/>
    <property type="match status" value="1"/>
</dbReference>
<accession>A0A1Y2CV18</accession>
<dbReference type="InterPro" id="IPR022790">
    <property type="entry name" value="GH26_dom"/>
</dbReference>
<dbReference type="GO" id="GO:0006080">
    <property type="term" value="P:substituted mannan metabolic process"/>
    <property type="evidence" value="ECO:0007669"/>
    <property type="project" value="InterPro"/>
</dbReference>
<evidence type="ECO:0000256" key="1">
    <source>
        <dbReference type="ARBA" id="ARBA00007754"/>
    </source>
</evidence>
<sequence length="374" mass="41264">MVLVHRQYSSLLERTDGKPPLPSFQTEMSIPYALTPDATDVILDPIPNDPNFMRDISKWDDGTDASAFVTVYANNILNNGTHGLELVTEEGLVKLAKRLAAQLSGTGRKLFVRWCPEMNGSWFYYGPTHATPEEYIATWKQMYKIIKQYNPNVVFVWSPNFDLMPGDKSYWPGPDYVDWIGTSVYYKGFGSNGAMPTSYINESIYTIYNEYAVTFNKPFVISEASGAWESGSGTLPGTGQFIPNVVNYVDQATFQKAFWSPILSSDFLDQFPLLQAVYIFDIAKKEEFWTDFKVSNDTATRNAFLGLVDALDAKGRMTWASPTKPVVASATQTVAASAATGAATTTANAKSSANKHCAGFLVAAAFIMSLVAFV</sequence>
<feature type="domain" description="GH26" evidence="5">
    <location>
        <begin position="1"/>
        <end position="304"/>
    </location>
</feature>
<comment type="caution">
    <text evidence="6">The sequence shown here is derived from an EMBL/GenBank/DDBJ whole genome shotgun (WGS) entry which is preliminary data.</text>
</comment>
<keyword evidence="7" id="KW-1185">Reference proteome</keyword>
<evidence type="ECO:0000256" key="2">
    <source>
        <dbReference type="ARBA" id="ARBA00022801"/>
    </source>
</evidence>
<dbReference type="AlphaFoldDB" id="A0A1Y2CV18"/>
<dbReference type="OrthoDB" id="428177at2759"/>
<dbReference type="PANTHER" id="PTHR40079">
    <property type="entry name" value="MANNAN ENDO-1,4-BETA-MANNOSIDASE E-RELATED"/>
    <property type="match status" value="1"/>
</dbReference>
<evidence type="ECO:0000256" key="4">
    <source>
        <dbReference type="PROSITE-ProRule" id="PRU01100"/>
    </source>
</evidence>
<dbReference type="PROSITE" id="PS51764">
    <property type="entry name" value="GH26"/>
    <property type="match status" value="1"/>
</dbReference>
<evidence type="ECO:0000313" key="6">
    <source>
        <dbReference type="EMBL" id="ORY50891.1"/>
    </source>
</evidence>
<evidence type="ECO:0000256" key="3">
    <source>
        <dbReference type="ARBA" id="ARBA00023295"/>
    </source>
</evidence>
<reference evidence="6 7" key="1">
    <citation type="submission" date="2016-07" db="EMBL/GenBank/DDBJ databases">
        <title>Pervasive Adenine N6-methylation of Active Genes in Fungi.</title>
        <authorList>
            <consortium name="DOE Joint Genome Institute"/>
            <person name="Mondo S.J."/>
            <person name="Dannebaum R.O."/>
            <person name="Kuo R.C."/>
            <person name="Labutti K."/>
            <person name="Haridas S."/>
            <person name="Kuo A."/>
            <person name="Salamov A."/>
            <person name="Ahrendt S.R."/>
            <person name="Lipzen A."/>
            <person name="Sullivan W."/>
            <person name="Andreopoulos W.B."/>
            <person name="Clum A."/>
            <person name="Lindquist E."/>
            <person name="Daum C."/>
            <person name="Ramamoorthy G.K."/>
            <person name="Gryganskyi A."/>
            <person name="Culley D."/>
            <person name="Magnuson J.K."/>
            <person name="James T.Y."/>
            <person name="O'Malley M.A."/>
            <person name="Stajich J.E."/>
            <person name="Spatafora J.W."/>
            <person name="Visel A."/>
            <person name="Grigoriev I.V."/>
        </authorList>
    </citation>
    <scope>NUCLEOTIDE SEQUENCE [LARGE SCALE GENOMIC DNA]</scope>
    <source>
        <strain evidence="6 7">JEL800</strain>
    </source>
</reference>
<dbReference type="Pfam" id="PF02156">
    <property type="entry name" value="Glyco_hydro_26"/>
    <property type="match status" value="1"/>
</dbReference>
<evidence type="ECO:0000259" key="5">
    <source>
        <dbReference type="PROSITE" id="PS51764"/>
    </source>
</evidence>
<dbReference type="InterPro" id="IPR017853">
    <property type="entry name" value="GH"/>
</dbReference>
<name>A0A1Y2CV18_9FUNG</name>
<organism evidence="6 7">
    <name type="scientific">Rhizoclosmatium globosum</name>
    <dbReference type="NCBI Taxonomy" id="329046"/>
    <lineage>
        <taxon>Eukaryota</taxon>
        <taxon>Fungi</taxon>
        <taxon>Fungi incertae sedis</taxon>
        <taxon>Chytridiomycota</taxon>
        <taxon>Chytridiomycota incertae sedis</taxon>
        <taxon>Chytridiomycetes</taxon>
        <taxon>Chytridiales</taxon>
        <taxon>Chytriomycetaceae</taxon>
        <taxon>Rhizoclosmatium</taxon>
    </lineage>
</organism>
<keyword evidence="2 4" id="KW-0378">Hydrolase</keyword>
<dbReference type="Gene3D" id="3.20.20.80">
    <property type="entry name" value="Glycosidases"/>
    <property type="match status" value="1"/>
</dbReference>
<dbReference type="EMBL" id="MCGO01000006">
    <property type="protein sequence ID" value="ORY50891.1"/>
    <property type="molecule type" value="Genomic_DNA"/>
</dbReference>